<evidence type="ECO:0000313" key="2">
    <source>
        <dbReference type="EMBL" id="KAK9880695.1"/>
    </source>
</evidence>
<evidence type="ECO:0000313" key="3">
    <source>
        <dbReference type="Proteomes" id="UP001431783"/>
    </source>
</evidence>
<protein>
    <recommendedName>
        <fullName evidence="4">GIY-YIG homing endonuclease</fullName>
    </recommendedName>
</protein>
<evidence type="ECO:0008006" key="4">
    <source>
        <dbReference type="Google" id="ProtNLM"/>
    </source>
</evidence>
<accession>A0AAW1UHV9</accession>
<feature type="region of interest" description="Disordered" evidence="1">
    <location>
        <begin position="1"/>
        <end position="23"/>
    </location>
</feature>
<organism evidence="2 3">
    <name type="scientific">Henosepilachna vigintioctopunctata</name>
    <dbReference type="NCBI Taxonomy" id="420089"/>
    <lineage>
        <taxon>Eukaryota</taxon>
        <taxon>Metazoa</taxon>
        <taxon>Ecdysozoa</taxon>
        <taxon>Arthropoda</taxon>
        <taxon>Hexapoda</taxon>
        <taxon>Insecta</taxon>
        <taxon>Pterygota</taxon>
        <taxon>Neoptera</taxon>
        <taxon>Endopterygota</taxon>
        <taxon>Coleoptera</taxon>
        <taxon>Polyphaga</taxon>
        <taxon>Cucujiformia</taxon>
        <taxon>Coccinelloidea</taxon>
        <taxon>Coccinellidae</taxon>
        <taxon>Epilachninae</taxon>
        <taxon>Epilachnini</taxon>
        <taxon>Henosepilachna</taxon>
    </lineage>
</organism>
<name>A0AAW1UHV9_9CUCU</name>
<comment type="caution">
    <text evidence="2">The sequence shown here is derived from an EMBL/GenBank/DDBJ whole genome shotgun (WGS) entry which is preliminary data.</text>
</comment>
<dbReference type="Proteomes" id="UP001431783">
    <property type="component" value="Unassembled WGS sequence"/>
</dbReference>
<proteinExistence type="predicted"/>
<evidence type="ECO:0000256" key="1">
    <source>
        <dbReference type="SAM" id="MobiDB-lite"/>
    </source>
</evidence>
<dbReference type="AlphaFoldDB" id="A0AAW1UHV9"/>
<keyword evidence="3" id="KW-1185">Reference proteome</keyword>
<reference evidence="2 3" key="1">
    <citation type="submission" date="2023-03" db="EMBL/GenBank/DDBJ databases">
        <title>Genome insight into feeding habits of ladybird beetles.</title>
        <authorList>
            <person name="Li H.-S."/>
            <person name="Huang Y.-H."/>
            <person name="Pang H."/>
        </authorList>
    </citation>
    <scope>NUCLEOTIDE SEQUENCE [LARGE SCALE GENOMIC DNA]</scope>
    <source>
        <strain evidence="2">SYSU_2023b</strain>
        <tissue evidence="2">Whole body</tissue>
    </source>
</reference>
<sequence length="109" mass="12999">MEPDVNRRKPNRHKKFNSERRTLTLEENSMRKYQYAIYTNEAKEFLVIYFQSENTITKKVQGIRDYISNKGILRTEDANVNEEIESIKTKFKSIMVGFPKELNGKIYKD</sequence>
<dbReference type="EMBL" id="JARQZJ010000065">
    <property type="protein sequence ID" value="KAK9880695.1"/>
    <property type="molecule type" value="Genomic_DNA"/>
</dbReference>
<gene>
    <name evidence="2" type="ORF">WA026_011932</name>
</gene>